<dbReference type="EMBL" id="JAAVJC010000546">
    <property type="protein sequence ID" value="NJQ18015.1"/>
    <property type="molecule type" value="Genomic_DNA"/>
</dbReference>
<dbReference type="InterPro" id="IPR024344">
    <property type="entry name" value="MDMPI_metal-binding"/>
</dbReference>
<evidence type="ECO:0000313" key="2">
    <source>
        <dbReference type="EMBL" id="NJQ18015.1"/>
    </source>
</evidence>
<dbReference type="RefSeq" id="WP_168090612.1">
    <property type="nucleotide sequence ID" value="NZ_BHZH01000094.1"/>
</dbReference>
<dbReference type="Pfam" id="PF11716">
    <property type="entry name" value="MDMPI_N"/>
    <property type="match status" value="1"/>
</dbReference>
<sequence>MEQLGHECLAHVLADALAVSARALRPHADEDWDRPAGSLTWSCRETAAHLAHDLAAYAGQVAGLPDDRYLAFDLVVPTATGPAEVLRVVDACGALLLAALARSSPQDRAWHWGPCDPAGFAAMGTAETLLHTWDITRTLEPGWEPPSELSAAVLRRLFPEAPTGAGDPTAVLLWCTGRGELPGRARRTSWAWQAARPE</sequence>
<reference evidence="2 3" key="1">
    <citation type="submission" date="2020-03" db="EMBL/GenBank/DDBJ databases">
        <title>Draft genome of Streptomyces sp. ventii, isolated from the Axial Seamount in the Pacific Ocean, and resequencing of the two type strains Streptomyces lonarensis strain NCL 716 and Streptomyces bohaiensis strain 11A07.</title>
        <authorList>
            <person name="Loughran R.M."/>
            <person name="Pfannmuller K.M."/>
            <person name="Wasson B.J."/>
            <person name="Deadmond M.C."/>
            <person name="Paddock B.E."/>
            <person name="Koyack M.J."/>
            <person name="Gallegos D.A."/>
            <person name="Mitchell E.A."/>
            <person name="Ushijima B."/>
            <person name="Saw J.H."/>
            <person name="Mcphail K.L."/>
            <person name="Videau P."/>
        </authorList>
    </citation>
    <scope>NUCLEOTIDE SEQUENCE [LARGE SCALE GENOMIC DNA]</scope>
    <source>
        <strain evidence="2 3">11A07</strain>
    </source>
</reference>
<proteinExistence type="predicted"/>
<evidence type="ECO:0000313" key="3">
    <source>
        <dbReference type="Proteomes" id="UP000727056"/>
    </source>
</evidence>
<accession>A0ABX1CG39</accession>
<keyword evidence="3" id="KW-1185">Reference proteome</keyword>
<dbReference type="InterPro" id="IPR034660">
    <property type="entry name" value="DinB/YfiT-like"/>
</dbReference>
<feature type="domain" description="Mycothiol-dependent maleylpyruvate isomerase metal-binding" evidence="1">
    <location>
        <begin position="14"/>
        <end position="135"/>
    </location>
</feature>
<gene>
    <name evidence="2" type="ORF">HCN52_24590</name>
</gene>
<name>A0ABX1CG39_9ACTN</name>
<evidence type="ECO:0000259" key="1">
    <source>
        <dbReference type="Pfam" id="PF11716"/>
    </source>
</evidence>
<protein>
    <recommendedName>
        <fullName evidence="1">Mycothiol-dependent maleylpyruvate isomerase metal-binding domain-containing protein</fullName>
    </recommendedName>
</protein>
<organism evidence="2 3">
    <name type="scientific">Streptomyces bohaiensis</name>
    <dbReference type="NCBI Taxonomy" id="1431344"/>
    <lineage>
        <taxon>Bacteria</taxon>
        <taxon>Bacillati</taxon>
        <taxon>Actinomycetota</taxon>
        <taxon>Actinomycetes</taxon>
        <taxon>Kitasatosporales</taxon>
        <taxon>Streptomycetaceae</taxon>
        <taxon>Streptomyces</taxon>
    </lineage>
</organism>
<dbReference type="SUPFAM" id="SSF109854">
    <property type="entry name" value="DinB/YfiT-like putative metalloenzymes"/>
    <property type="match status" value="1"/>
</dbReference>
<dbReference type="Proteomes" id="UP000727056">
    <property type="component" value="Unassembled WGS sequence"/>
</dbReference>
<comment type="caution">
    <text evidence="2">The sequence shown here is derived from an EMBL/GenBank/DDBJ whole genome shotgun (WGS) entry which is preliminary data.</text>
</comment>